<protein>
    <submittedName>
        <fullName evidence="3">Uncharacterized protein DUF4333</fullName>
    </submittedName>
</protein>
<keyword evidence="1" id="KW-1133">Transmembrane helix</keyword>
<keyword evidence="4" id="KW-1185">Reference proteome</keyword>
<dbReference type="Proteomes" id="UP000233766">
    <property type="component" value="Unassembled WGS sequence"/>
</dbReference>
<organism evidence="3 4">
    <name type="scientific">Nocardia fluminea</name>
    <dbReference type="NCBI Taxonomy" id="134984"/>
    <lineage>
        <taxon>Bacteria</taxon>
        <taxon>Bacillati</taxon>
        <taxon>Actinomycetota</taxon>
        <taxon>Actinomycetes</taxon>
        <taxon>Mycobacteriales</taxon>
        <taxon>Nocardiaceae</taxon>
        <taxon>Nocardia</taxon>
    </lineage>
</organism>
<keyword evidence="1" id="KW-0472">Membrane</keyword>
<sequence>MLRNFIYVPNTDAVRRTRSRVVLSALSIPVTLALFGCNASVSFGGPDYEALEKDITTELDNAYASMSRKVSSVKCPRLADDPKAGDTFVCVADLAGNDVRVDVKVEDDEGAVKFTTRDIVFDLAATANGLSSDVASQVGFPVTVDCGQGLKIVEVGSTFTCSALDAQGDSATIEVTARNAGDSDWRLVD</sequence>
<evidence type="ECO:0000259" key="2">
    <source>
        <dbReference type="Pfam" id="PF14230"/>
    </source>
</evidence>
<dbReference type="OrthoDB" id="5244388at2"/>
<comment type="caution">
    <text evidence="3">The sequence shown here is derived from an EMBL/GenBank/DDBJ whole genome shotgun (WGS) entry which is preliminary data.</text>
</comment>
<dbReference type="InterPro" id="IPR025637">
    <property type="entry name" value="DUF4333"/>
</dbReference>
<evidence type="ECO:0000313" key="3">
    <source>
        <dbReference type="EMBL" id="PKV77942.1"/>
    </source>
</evidence>
<accession>A0A2N3V8K7</accession>
<reference evidence="3 4" key="1">
    <citation type="submission" date="2017-12" db="EMBL/GenBank/DDBJ databases">
        <title>Sequencing the genomes of 1000 Actinobacteria strains.</title>
        <authorList>
            <person name="Klenk H.-P."/>
        </authorList>
    </citation>
    <scope>NUCLEOTIDE SEQUENCE [LARGE SCALE GENOMIC DNA]</scope>
    <source>
        <strain evidence="3 4">DSM 44489</strain>
    </source>
</reference>
<name>A0A2N3V8K7_9NOCA</name>
<evidence type="ECO:0000256" key="1">
    <source>
        <dbReference type="SAM" id="Phobius"/>
    </source>
</evidence>
<feature type="transmembrane region" description="Helical" evidence="1">
    <location>
        <begin position="21"/>
        <end position="41"/>
    </location>
</feature>
<dbReference type="Pfam" id="PF14230">
    <property type="entry name" value="DUF4333"/>
    <property type="match status" value="1"/>
</dbReference>
<feature type="domain" description="DUF4333" evidence="2">
    <location>
        <begin position="47"/>
        <end position="110"/>
    </location>
</feature>
<evidence type="ECO:0000313" key="4">
    <source>
        <dbReference type="Proteomes" id="UP000233766"/>
    </source>
</evidence>
<dbReference type="AlphaFoldDB" id="A0A2N3V8K7"/>
<gene>
    <name evidence="3" type="ORF">ATK86_2296</name>
</gene>
<proteinExistence type="predicted"/>
<dbReference type="EMBL" id="PJMW01000002">
    <property type="protein sequence ID" value="PKV77942.1"/>
    <property type="molecule type" value="Genomic_DNA"/>
</dbReference>
<keyword evidence="1" id="KW-0812">Transmembrane</keyword>